<gene>
    <name evidence="1" type="ORF">JCM19274_3984</name>
</gene>
<dbReference type="PROSITE" id="PS51257">
    <property type="entry name" value="PROKAR_LIPOPROTEIN"/>
    <property type="match status" value="1"/>
</dbReference>
<evidence type="ECO:0000313" key="1">
    <source>
        <dbReference type="EMBL" id="GAL81240.1"/>
    </source>
</evidence>
<reference evidence="1 2" key="1">
    <citation type="journal article" date="2014" name="Genome Announc.">
        <title>Draft Genome Sequences of Marine Flavobacterium Algibacter lectus Strains SS8 and NR4.</title>
        <authorList>
            <person name="Takatani N."/>
            <person name="Nakanishi M."/>
            <person name="Meirelles P."/>
            <person name="Mino S."/>
            <person name="Suda W."/>
            <person name="Oshima K."/>
            <person name="Hattori M."/>
            <person name="Ohkuma M."/>
            <person name="Hosokawa M."/>
            <person name="Miyashita K."/>
            <person name="Thompson F.L."/>
            <person name="Niwa A."/>
            <person name="Sawabe T."/>
            <person name="Sawabe T."/>
        </authorList>
    </citation>
    <scope>NUCLEOTIDE SEQUENCE [LARGE SCALE GENOMIC DNA]</scope>
    <source>
        <strain evidence="2">JCM19274</strain>
    </source>
</reference>
<accession>A0A090WVR2</accession>
<organism evidence="1 2">
    <name type="scientific">Algibacter lectus</name>
    <dbReference type="NCBI Taxonomy" id="221126"/>
    <lineage>
        <taxon>Bacteria</taxon>
        <taxon>Pseudomonadati</taxon>
        <taxon>Bacteroidota</taxon>
        <taxon>Flavobacteriia</taxon>
        <taxon>Flavobacteriales</taxon>
        <taxon>Flavobacteriaceae</taxon>
        <taxon>Algibacter</taxon>
    </lineage>
</organism>
<name>A0A090WVR2_9FLAO</name>
<dbReference type="AlphaFoldDB" id="A0A090WVR2"/>
<dbReference type="EMBL" id="BBNU01000014">
    <property type="protein sequence ID" value="GAL81240.1"/>
    <property type="molecule type" value="Genomic_DNA"/>
</dbReference>
<proteinExistence type="predicted"/>
<protein>
    <submittedName>
        <fullName evidence="1">Uncharacterized protein</fullName>
    </submittedName>
</protein>
<sequence>MKNTKYILVLSALIGFTSCNEIEDVNRDEAADVLPELTSGSADFTTYVSLGGIFYGRIYRWRAFYGGAK</sequence>
<dbReference type="RefSeq" id="WP_369450580.1">
    <property type="nucleotide sequence ID" value="NZ_BBNU01000014.1"/>
</dbReference>
<dbReference type="Proteomes" id="UP000029643">
    <property type="component" value="Unassembled WGS sequence"/>
</dbReference>
<evidence type="ECO:0000313" key="2">
    <source>
        <dbReference type="Proteomes" id="UP000029643"/>
    </source>
</evidence>
<comment type="caution">
    <text evidence="1">The sequence shown here is derived from an EMBL/GenBank/DDBJ whole genome shotgun (WGS) entry which is preliminary data.</text>
</comment>